<dbReference type="AlphaFoldDB" id="A0A8T3C2Q3"/>
<reference evidence="2" key="1">
    <citation type="journal article" date="2022" name="Front. Genet.">
        <title>Chromosome-Scale Assembly of the Dendrobium nobile Genome Provides Insights Into the Molecular Mechanism of the Biosynthesis of the Medicinal Active Ingredient of Dendrobium.</title>
        <authorList>
            <person name="Xu Q."/>
            <person name="Niu S.-C."/>
            <person name="Li K.-L."/>
            <person name="Zheng P.-J."/>
            <person name="Zhang X.-J."/>
            <person name="Jia Y."/>
            <person name="Liu Y."/>
            <person name="Niu Y.-X."/>
            <person name="Yu L.-H."/>
            <person name="Chen D.-F."/>
            <person name="Zhang G.-Q."/>
        </authorList>
    </citation>
    <scope>NUCLEOTIDE SEQUENCE</scope>
    <source>
        <tissue evidence="2">Leaf</tissue>
    </source>
</reference>
<keyword evidence="3" id="KW-1185">Reference proteome</keyword>
<name>A0A8T3C2Q3_DENNO</name>
<proteinExistence type="predicted"/>
<feature type="region of interest" description="Disordered" evidence="1">
    <location>
        <begin position="36"/>
        <end position="79"/>
    </location>
</feature>
<evidence type="ECO:0000313" key="2">
    <source>
        <dbReference type="EMBL" id="KAI0524125.1"/>
    </source>
</evidence>
<evidence type="ECO:0000256" key="1">
    <source>
        <dbReference type="SAM" id="MobiDB-lite"/>
    </source>
</evidence>
<comment type="caution">
    <text evidence="2">The sequence shown here is derived from an EMBL/GenBank/DDBJ whole genome shotgun (WGS) entry which is preliminary data.</text>
</comment>
<gene>
    <name evidence="2" type="ORF">KFK09_003489</name>
</gene>
<organism evidence="2 3">
    <name type="scientific">Dendrobium nobile</name>
    <name type="common">Orchid</name>
    <dbReference type="NCBI Taxonomy" id="94219"/>
    <lineage>
        <taxon>Eukaryota</taxon>
        <taxon>Viridiplantae</taxon>
        <taxon>Streptophyta</taxon>
        <taxon>Embryophyta</taxon>
        <taxon>Tracheophyta</taxon>
        <taxon>Spermatophyta</taxon>
        <taxon>Magnoliopsida</taxon>
        <taxon>Liliopsida</taxon>
        <taxon>Asparagales</taxon>
        <taxon>Orchidaceae</taxon>
        <taxon>Epidendroideae</taxon>
        <taxon>Malaxideae</taxon>
        <taxon>Dendrobiinae</taxon>
        <taxon>Dendrobium</taxon>
    </lineage>
</organism>
<sequence>MVIKIFSILYSRRETTLASTNIKNRKSTILKILKGDLSKAGQQTSKSRRTLPPVNEKRGSRYQDNNATPPDLQHSYKQT</sequence>
<evidence type="ECO:0000313" key="3">
    <source>
        <dbReference type="Proteomes" id="UP000829196"/>
    </source>
</evidence>
<protein>
    <submittedName>
        <fullName evidence="2">Uncharacterized protein</fullName>
    </submittedName>
</protein>
<dbReference type="EMBL" id="JAGYWB010000004">
    <property type="protein sequence ID" value="KAI0524125.1"/>
    <property type="molecule type" value="Genomic_DNA"/>
</dbReference>
<dbReference type="Proteomes" id="UP000829196">
    <property type="component" value="Unassembled WGS sequence"/>
</dbReference>
<accession>A0A8T3C2Q3</accession>